<evidence type="ECO:0000256" key="1">
    <source>
        <dbReference type="ARBA" id="ARBA00001695"/>
    </source>
</evidence>
<evidence type="ECO:0000256" key="2">
    <source>
        <dbReference type="ARBA" id="ARBA00010687"/>
    </source>
</evidence>
<gene>
    <name evidence="7" type="ORF">GCM10023095_26710</name>
</gene>
<dbReference type="Pfam" id="PF07745">
    <property type="entry name" value="Glyco_hydro_53"/>
    <property type="match status" value="1"/>
</dbReference>
<evidence type="ECO:0000256" key="4">
    <source>
        <dbReference type="ARBA" id="ARBA00022801"/>
    </source>
</evidence>
<evidence type="ECO:0000256" key="3">
    <source>
        <dbReference type="ARBA" id="ARBA00012556"/>
    </source>
</evidence>
<proteinExistence type="inferred from homology"/>
<dbReference type="InterPro" id="IPR011683">
    <property type="entry name" value="Glyco_hydro_53"/>
</dbReference>
<dbReference type="PANTHER" id="PTHR34983:SF1">
    <property type="entry name" value="ARABINOGALACTAN ENDO-BETA-1,4-GALACTANASE A"/>
    <property type="match status" value="1"/>
</dbReference>
<dbReference type="EMBL" id="BAABFC010000020">
    <property type="protein sequence ID" value="GAA4502302.1"/>
    <property type="molecule type" value="Genomic_DNA"/>
</dbReference>
<reference evidence="8" key="1">
    <citation type="journal article" date="2019" name="Int. J. Syst. Evol. Microbiol.">
        <title>The Global Catalogue of Microorganisms (GCM) 10K type strain sequencing project: providing services to taxonomists for standard genome sequencing and annotation.</title>
        <authorList>
            <consortium name="The Broad Institute Genomics Platform"/>
            <consortium name="The Broad Institute Genome Sequencing Center for Infectious Disease"/>
            <person name="Wu L."/>
            <person name="Ma J."/>
        </authorList>
    </citation>
    <scope>NUCLEOTIDE SEQUENCE [LARGE SCALE GENOMIC DNA]</scope>
    <source>
        <strain evidence="8">JCM 32226</strain>
    </source>
</reference>
<protein>
    <recommendedName>
        <fullName evidence="3 6">Arabinogalactan endo-beta-1,4-galactanase</fullName>
        <ecNumber evidence="3 6">3.2.1.89</ecNumber>
    </recommendedName>
</protein>
<comment type="catalytic activity">
    <reaction evidence="1 6">
        <text>The enzyme specifically hydrolyzes (1-&gt;4)-beta-D-galactosidic linkages in type I arabinogalactans.</text>
        <dbReference type="EC" id="3.2.1.89"/>
    </reaction>
</comment>
<keyword evidence="4 6" id="KW-0378">Hydrolase</keyword>
<dbReference type="SUPFAM" id="SSF51445">
    <property type="entry name" value="(Trans)glycosidases"/>
    <property type="match status" value="1"/>
</dbReference>
<dbReference type="InterPro" id="IPR017853">
    <property type="entry name" value="GH"/>
</dbReference>
<comment type="caution">
    <text evidence="7">The sequence shown here is derived from an EMBL/GenBank/DDBJ whole genome shotgun (WGS) entry which is preliminary data.</text>
</comment>
<evidence type="ECO:0000256" key="5">
    <source>
        <dbReference type="ARBA" id="ARBA00023295"/>
    </source>
</evidence>
<evidence type="ECO:0000313" key="8">
    <source>
        <dbReference type="Proteomes" id="UP001501321"/>
    </source>
</evidence>
<keyword evidence="8" id="KW-1185">Reference proteome</keyword>
<keyword evidence="5 6" id="KW-0326">Glycosidase</keyword>
<dbReference type="PANTHER" id="PTHR34983">
    <property type="entry name" value="ARABINOGALACTAN ENDO-BETA-1,4-GALACTANASE A"/>
    <property type="match status" value="1"/>
</dbReference>
<dbReference type="Gene3D" id="3.20.20.80">
    <property type="entry name" value="Glycosidases"/>
    <property type="match status" value="1"/>
</dbReference>
<evidence type="ECO:0000256" key="6">
    <source>
        <dbReference type="RuleBase" id="RU361192"/>
    </source>
</evidence>
<organism evidence="7 8">
    <name type="scientific">Pseudaeromonas paramecii</name>
    <dbReference type="NCBI Taxonomy" id="2138166"/>
    <lineage>
        <taxon>Bacteria</taxon>
        <taxon>Pseudomonadati</taxon>
        <taxon>Pseudomonadota</taxon>
        <taxon>Gammaproteobacteria</taxon>
        <taxon>Aeromonadales</taxon>
        <taxon>Aeromonadaceae</taxon>
        <taxon>Pseudaeromonas</taxon>
    </lineage>
</organism>
<dbReference type="Proteomes" id="UP001501321">
    <property type="component" value="Unassembled WGS sequence"/>
</dbReference>
<sequence>MMIRTLFLVGLLSAAWLGLAQAKPIIGVDISHLPQLEAAGARFYDQDAKTPEDLLLILKRHGINRIRLKVWNEPGKYPEFPSDQSGPEGYNDPTQVVAMAKRAQALGLEVMIDFHYSDWWADPGKQTMPVAWRNLDAAAVSERLYAFTQGVMTQLKAAGVTPAEVQVGNEISNGMLWPLGRAPQWDNLARFIQAGARAVKAVSPSSRVVLHLDSGGDNARCRRWFDAMVARGVPFDVIGLSFYPVWHGALADLQQNMADLSQRYHKPVIVVETAYPWTRDNGDSQNNIYTSTGPETFPMTPAGQQAFLRALWQTVRSVPEGRGEGVIYWEPDFIPQAGAGWKAGAGDEWDNVTLFDFEGRALPGLKTLAEAAL</sequence>
<dbReference type="EC" id="3.2.1.89" evidence="3 6"/>
<comment type="similarity">
    <text evidence="2 6">Belongs to the glycosyl hydrolase 53 family.</text>
</comment>
<evidence type="ECO:0000313" key="7">
    <source>
        <dbReference type="EMBL" id="GAA4502302.1"/>
    </source>
</evidence>
<accession>A0ABP8QFS5</accession>
<dbReference type="RefSeq" id="WP_345013956.1">
    <property type="nucleotide sequence ID" value="NZ_BAABFC010000020.1"/>
</dbReference>
<name>A0ABP8QFS5_9GAMM</name>